<protein>
    <recommendedName>
        <fullName evidence="5 11">UDP-N-acetylglucosamine transferase subunit ALG14</fullName>
    </recommendedName>
    <alternativeName>
        <fullName evidence="10 11">Asparagine-linked glycosylation protein 14</fullName>
    </alternativeName>
</protein>
<dbReference type="AlphaFoldDB" id="A0A316YI84"/>
<comment type="function">
    <text evidence="11">Involved in protein N-glycosylation. Essential for the second step of the dolichol-linked oligosaccharide pathway. Anchors the catalytic subunit ALG13 to the ER.</text>
</comment>
<dbReference type="Proteomes" id="UP000245768">
    <property type="component" value="Unassembled WGS sequence"/>
</dbReference>
<dbReference type="InParanoid" id="A0A316YI84"/>
<keyword evidence="8" id="KW-1133">Transmembrane helix</keyword>
<comment type="subcellular location">
    <subcellularLocation>
        <location evidence="1 11">Endoplasmic reticulum membrane</location>
        <topology evidence="1 11">Single-pass membrane protein</topology>
    </subcellularLocation>
    <subcellularLocation>
        <location evidence="2">Nucleus membrane</location>
        <topology evidence="2">Single-pass membrane protein</topology>
    </subcellularLocation>
</comment>
<dbReference type="STRING" id="215250.A0A316YI84"/>
<organism evidence="12 13">
    <name type="scientific">Acaromyces ingoldii</name>
    <dbReference type="NCBI Taxonomy" id="215250"/>
    <lineage>
        <taxon>Eukaryota</taxon>
        <taxon>Fungi</taxon>
        <taxon>Dikarya</taxon>
        <taxon>Basidiomycota</taxon>
        <taxon>Ustilaginomycotina</taxon>
        <taxon>Exobasidiomycetes</taxon>
        <taxon>Exobasidiales</taxon>
        <taxon>Cryptobasidiaceae</taxon>
        <taxon>Acaromyces</taxon>
    </lineage>
</organism>
<dbReference type="GO" id="GO:0043541">
    <property type="term" value="C:UDP-N-acetylglucosamine transferase complex"/>
    <property type="evidence" value="ECO:0007669"/>
    <property type="project" value="TreeGrafter"/>
</dbReference>
<dbReference type="PANTHER" id="PTHR12154">
    <property type="entry name" value="GLYCOSYL TRANSFERASE-RELATED"/>
    <property type="match status" value="1"/>
</dbReference>
<proteinExistence type="inferred from homology"/>
<dbReference type="Gene3D" id="3.40.50.2000">
    <property type="entry name" value="Glycogen Phosphorylase B"/>
    <property type="match status" value="1"/>
</dbReference>
<evidence type="ECO:0000256" key="11">
    <source>
        <dbReference type="RuleBase" id="RU362127"/>
    </source>
</evidence>
<evidence type="ECO:0000256" key="7">
    <source>
        <dbReference type="ARBA" id="ARBA00022824"/>
    </source>
</evidence>
<dbReference type="InterPro" id="IPR013969">
    <property type="entry name" value="Oligosacch_biosynth_Alg14"/>
</dbReference>
<evidence type="ECO:0000256" key="5">
    <source>
        <dbReference type="ARBA" id="ARBA00017467"/>
    </source>
</evidence>
<evidence type="ECO:0000256" key="1">
    <source>
        <dbReference type="ARBA" id="ARBA00004389"/>
    </source>
</evidence>
<name>A0A316YI84_9BASI</name>
<dbReference type="EMBL" id="KZ819640">
    <property type="protein sequence ID" value="PWN87425.1"/>
    <property type="molecule type" value="Genomic_DNA"/>
</dbReference>
<dbReference type="OrthoDB" id="17098at2759"/>
<keyword evidence="9" id="KW-0472">Membrane</keyword>
<evidence type="ECO:0000256" key="10">
    <source>
        <dbReference type="ARBA" id="ARBA00032062"/>
    </source>
</evidence>
<comment type="subunit">
    <text evidence="4 11">Heterodimer with ALG13 to form a functional enzyme.</text>
</comment>
<keyword evidence="7 11" id="KW-0256">Endoplasmic reticulum</keyword>
<evidence type="ECO:0000256" key="6">
    <source>
        <dbReference type="ARBA" id="ARBA00022692"/>
    </source>
</evidence>
<dbReference type="GO" id="GO:0031965">
    <property type="term" value="C:nuclear membrane"/>
    <property type="evidence" value="ECO:0007669"/>
    <property type="project" value="UniProtKB-SubCell"/>
</dbReference>
<evidence type="ECO:0000313" key="12">
    <source>
        <dbReference type="EMBL" id="PWN87425.1"/>
    </source>
</evidence>
<evidence type="ECO:0000256" key="3">
    <source>
        <dbReference type="ARBA" id="ARBA00009731"/>
    </source>
</evidence>
<gene>
    <name evidence="11" type="primary">ALG14</name>
    <name evidence="12" type="ORF">FA10DRAFT_269377</name>
</gene>
<dbReference type="PANTHER" id="PTHR12154:SF4">
    <property type="entry name" value="UDP-N-ACETYLGLUCOSAMINE TRANSFERASE SUBUNIT ALG14 HOMOLOG"/>
    <property type="match status" value="1"/>
</dbReference>
<evidence type="ECO:0000256" key="4">
    <source>
        <dbReference type="ARBA" id="ARBA00011335"/>
    </source>
</evidence>
<keyword evidence="6" id="KW-0812">Transmembrane</keyword>
<evidence type="ECO:0000256" key="8">
    <source>
        <dbReference type="ARBA" id="ARBA00022989"/>
    </source>
</evidence>
<dbReference type="GO" id="GO:0004577">
    <property type="term" value="F:N-acetylglucosaminyldiphosphodolichol N-acetylglucosaminyltransferase activity"/>
    <property type="evidence" value="ECO:0007669"/>
    <property type="project" value="TreeGrafter"/>
</dbReference>
<reference evidence="12 13" key="1">
    <citation type="journal article" date="2018" name="Mol. Biol. Evol.">
        <title>Broad Genomic Sampling Reveals a Smut Pathogenic Ancestry of the Fungal Clade Ustilaginomycotina.</title>
        <authorList>
            <person name="Kijpornyongpan T."/>
            <person name="Mondo S.J."/>
            <person name="Barry K."/>
            <person name="Sandor L."/>
            <person name="Lee J."/>
            <person name="Lipzen A."/>
            <person name="Pangilinan J."/>
            <person name="LaButti K."/>
            <person name="Hainaut M."/>
            <person name="Henrissat B."/>
            <person name="Grigoriev I.V."/>
            <person name="Spatafora J.W."/>
            <person name="Aime M.C."/>
        </authorList>
    </citation>
    <scope>NUCLEOTIDE SEQUENCE [LARGE SCALE GENOMIC DNA]</scope>
    <source>
        <strain evidence="12 13">MCA 4198</strain>
    </source>
</reference>
<comment type="similarity">
    <text evidence="3 11">Belongs to the ALG14 family.</text>
</comment>
<dbReference type="GO" id="GO:0006488">
    <property type="term" value="P:dolichol-linked oligosaccharide biosynthetic process"/>
    <property type="evidence" value="ECO:0007669"/>
    <property type="project" value="InterPro"/>
</dbReference>
<evidence type="ECO:0000256" key="2">
    <source>
        <dbReference type="ARBA" id="ARBA00004590"/>
    </source>
</evidence>
<accession>A0A316YI84</accession>
<evidence type="ECO:0000313" key="13">
    <source>
        <dbReference type="Proteomes" id="UP000245768"/>
    </source>
</evidence>
<dbReference type="FunCoup" id="A0A316YI84">
    <property type="interactions" value="120"/>
</dbReference>
<sequence>MRGALFVAFTALLAIFVYRLISVLSTKRVEKRREADEPCRVAIFLGSGGHTTELLQLLSALPPKRYTPRLYIISEGDRFSRAKAIEHEASWSLPNDSDGGGSQQKQQPAHYSFVELPRARKVHQSFLSAPASVVLALAACMRQFVWKRTELDVILMNGPGTCVPIMLTVYVQRFCGMHSPRLIYVESFARVRTLSLTAKLLRPFVDRFVLQWPQNPSVSGADVHKSWLV</sequence>
<evidence type="ECO:0000256" key="9">
    <source>
        <dbReference type="ARBA" id="ARBA00023136"/>
    </source>
</evidence>
<dbReference type="Pfam" id="PF08660">
    <property type="entry name" value="Alg14"/>
    <property type="match status" value="1"/>
</dbReference>
<keyword evidence="13" id="KW-1185">Reference proteome</keyword>